<keyword evidence="1" id="KW-0805">Transcription regulation</keyword>
<dbReference type="Pfam" id="PF00392">
    <property type="entry name" value="GntR"/>
    <property type="match status" value="1"/>
</dbReference>
<dbReference type="RefSeq" id="WP_083047662.1">
    <property type="nucleotide sequence ID" value="NZ_MWQY01000002.1"/>
</dbReference>
<accession>A0A1Y1S1N9</accession>
<dbReference type="OrthoDB" id="362718at2"/>
<dbReference type="GO" id="GO:0003700">
    <property type="term" value="F:DNA-binding transcription factor activity"/>
    <property type="evidence" value="ECO:0007669"/>
    <property type="project" value="InterPro"/>
</dbReference>
<dbReference type="SMART" id="SM00345">
    <property type="entry name" value="HTH_GNTR"/>
    <property type="match status" value="1"/>
</dbReference>
<dbReference type="AlphaFoldDB" id="A0A1Y1S1N9"/>
<dbReference type="InterPro" id="IPR036390">
    <property type="entry name" value="WH_DNA-bd_sf"/>
</dbReference>
<dbReference type="Pfam" id="PF07729">
    <property type="entry name" value="FCD"/>
    <property type="match status" value="1"/>
</dbReference>
<comment type="caution">
    <text evidence="5">The sequence shown here is derived from an EMBL/GenBank/DDBJ whole genome shotgun (WGS) entry which is preliminary data.</text>
</comment>
<keyword evidence="3" id="KW-0804">Transcription</keyword>
<dbReference type="InterPro" id="IPR011711">
    <property type="entry name" value="GntR_C"/>
</dbReference>
<dbReference type="GO" id="GO:0003677">
    <property type="term" value="F:DNA binding"/>
    <property type="evidence" value="ECO:0007669"/>
    <property type="project" value="UniProtKB-KW"/>
</dbReference>
<organism evidence="5 6">
    <name type="scientific">Marispirochaeta aestuarii</name>
    <dbReference type="NCBI Taxonomy" id="1963862"/>
    <lineage>
        <taxon>Bacteria</taxon>
        <taxon>Pseudomonadati</taxon>
        <taxon>Spirochaetota</taxon>
        <taxon>Spirochaetia</taxon>
        <taxon>Spirochaetales</taxon>
        <taxon>Spirochaetaceae</taxon>
        <taxon>Marispirochaeta</taxon>
    </lineage>
</organism>
<evidence type="ECO:0000259" key="4">
    <source>
        <dbReference type="PROSITE" id="PS50949"/>
    </source>
</evidence>
<evidence type="ECO:0000313" key="6">
    <source>
        <dbReference type="Proteomes" id="UP000192343"/>
    </source>
</evidence>
<dbReference type="PROSITE" id="PS50949">
    <property type="entry name" value="HTH_GNTR"/>
    <property type="match status" value="1"/>
</dbReference>
<keyword evidence="6" id="KW-1185">Reference proteome</keyword>
<dbReference type="SUPFAM" id="SSF46785">
    <property type="entry name" value="Winged helix' DNA-binding domain"/>
    <property type="match status" value="1"/>
</dbReference>
<dbReference type="InterPro" id="IPR036388">
    <property type="entry name" value="WH-like_DNA-bd_sf"/>
</dbReference>
<dbReference type="InterPro" id="IPR008920">
    <property type="entry name" value="TF_FadR/GntR_C"/>
</dbReference>
<dbReference type="PANTHER" id="PTHR43537:SF24">
    <property type="entry name" value="GLUCONATE OPERON TRANSCRIPTIONAL REPRESSOR"/>
    <property type="match status" value="1"/>
</dbReference>
<protein>
    <recommendedName>
        <fullName evidence="4">HTH gntR-type domain-containing protein</fullName>
    </recommendedName>
</protein>
<dbReference type="EMBL" id="MWQY01000002">
    <property type="protein sequence ID" value="ORC37724.1"/>
    <property type="molecule type" value="Genomic_DNA"/>
</dbReference>
<evidence type="ECO:0000256" key="1">
    <source>
        <dbReference type="ARBA" id="ARBA00023015"/>
    </source>
</evidence>
<dbReference type="PANTHER" id="PTHR43537">
    <property type="entry name" value="TRANSCRIPTIONAL REGULATOR, GNTR FAMILY"/>
    <property type="match status" value="1"/>
</dbReference>
<dbReference type="STRING" id="1963862.B4O97_01605"/>
<dbReference type="SMART" id="SM00895">
    <property type="entry name" value="FCD"/>
    <property type="match status" value="1"/>
</dbReference>
<evidence type="ECO:0000256" key="3">
    <source>
        <dbReference type="ARBA" id="ARBA00023163"/>
    </source>
</evidence>
<gene>
    <name evidence="5" type="ORF">B4O97_01605</name>
</gene>
<reference evidence="5 6" key="1">
    <citation type="submission" date="2017-03" db="EMBL/GenBank/DDBJ databases">
        <title>Draft Genome sequence of Marispirochaeta sp. strain JC444.</title>
        <authorList>
            <person name="Shivani Y."/>
            <person name="Subhash Y."/>
            <person name="Sasikala C."/>
            <person name="Ramana C."/>
        </authorList>
    </citation>
    <scope>NUCLEOTIDE SEQUENCE [LARGE SCALE GENOMIC DNA]</scope>
    <source>
        <strain evidence="5 6">JC444</strain>
    </source>
</reference>
<sequence length="224" mass="26538">MENKNTKTTRHEIYTTLFNRIIQNEYPEDTWLREDLLAREFNVSRSPVRSVLQNLEQDHLIEILPKRGARIFPFTADDLEDIYELRRELESLALRRAANSLSIQKLLEMKALILGLKDSLDFQEHARVDGYFHSYLIQSSGRRRLIRMLDQLYRLTQTFWELSLRQQFSKDVTIQEHIELIDALCIRDIEKASELLTRHIENSKIRVLTLVIQGNMVQESQVKN</sequence>
<evidence type="ECO:0000256" key="2">
    <source>
        <dbReference type="ARBA" id="ARBA00023125"/>
    </source>
</evidence>
<keyword evidence="2" id="KW-0238">DNA-binding</keyword>
<evidence type="ECO:0000313" key="5">
    <source>
        <dbReference type="EMBL" id="ORC37724.1"/>
    </source>
</evidence>
<dbReference type="Gene3D" id="1.20.120.530">
    <property type="entry name" value="GntR ligand-binding domain-like"/>
    <property type="match status" value="1"/>
</dbReference>
<dbReference type="InterPro" id="IPR000524">
    <property type="entry name" value="Tscrpt_reg_HTH_GntR"/>
</dbReference>
<name>A0A1Y1S1N9_9SPIO</name>
<feature type="domain" description="HTH gntR-type" evidence="4">
    <location>
        <begin position="7"/>
        <end position="74"/>
    </location>
</feature>
<dbReference type="Gene3D" id="1.10.10.10">
    <property type="entry name" value="Winged helix-like DNA-binding domain superfamily/Winged helix DNA-binding domain"/>
    <property type="match status" value="1"/>
</dbReference>
<dbReference type="SUPFAM" id="SSF48008">
    <property type="entry name" value="GntR ligand-binding domain-like"/>
    <property type="match status" value="1"/>
</dbReference>
<proteinExistence type="predicted"/>
<dbReference type="Proteomes" id="UP000192343">
    <property type="component" value="Unassembled WGS sequence"/>
</dbReference>